<dbReference type="Gene3D" id="2.60.40.10">
    <property type="entry name" value="Immunoglobulins"/>
    <property type="match status" value="1"/>
</dbReference>
<name>A0A5J5IBN0_9BACT</name>
<dbReference type="InterPro" id="IPR026444">
    <property type="entry name" value="Secre_tail"/>
</dbReference>
<dbReference type="SUPFAM" id="SSF48726">
    <property type="entry name" value="Immunoglobulin"/>
    <property type="match status" value="1"/>
</dbReference>
<feature type="non-terminal residue" evidence="2">
    <location>
        <position position="1"/>
    </location>
</feature>
<feature type="domain" description="Fibronectin type-III" evidence="1">
    <location>
        <begin position="131"/>
        <end position="229"/>
    </location>
</feature>
<evidence type="ECO:0000259" key="1">
    <source>
        <dbReference type="PROSITE" id="PS50853"/>
    </source>
</evidence>
<reference evidence="2 3" key="1">
    <citation type="submission" date="2019-09" db="EMBL/GenBank/DDBJ databases">
        <title>Draft genome sequence of Ginsengibacter sp. BR5-29.</title>
        <authorList>
            <person name="Im W.-T."/>
        </authorList>
    </citation>
    <scope>NUCLEOTIDE SEQUENCE [LARGE SCALE GENOMIC DNA]</scope>
    <source>
        <strain evidence="2 3">BR5-29</strain>
    </source>
</reference>
<accession>A0A5J5IBN0</accession>
<organism evidence="2 3">
    <name type="scientific">Ginsengibacter hankyongi</name>
    <dbReference type="NCBI Taxonomy" id="2607284"/>
    <lineage>
        <taxon>Bacteria</taxon>
        <taxon>Pseudomonadati</taxon>
        <taxon>Bacteroidota</taxon>
        <taxon>Chitinophagia</taxon>
        <taxon>Chitinophagales</taxon>
        <taxon>Chitinophagaceae</taxon>
        <taxon>Ginsengibacter</taxon>
    </lineage>
</organism>
<gene>
    <name evidence="2" type="ORF">FW778_22745</name>
</gene>
<dbReference type="NCBIfam" id="TIGR04183">
    <property type="entry name" value="Por_Secre_tail"/>
    <property type="match status" value="1"/>
</dbReference>
<protein>
    <submittedName>
        <fullName evidence="2">T9SS type A sorting domain-containing protein</fullName>
    </submittedName>
</protein>
<dbReference type="RefSeq" id="WP_150417225.1">
    <property type="nucleotide sequence ID" value="NZ_VYQF01000017.1"/>
</dbReference>
<dbReference type="Proteomes" id="UP000326903">
    <property type="component" value="Unassembled WGS sequence"/>
</dbReference>
<dbReference type="EMBL" id="VYQF01000017">
    <property type="protein sequence ID" value="KAA9034334.1"/>
    <property type="molecule type" value="Genomic_DNA"/>
</dbReference>
<proteinExistence type="predicted"/>
<dbReference type="InterPro" id="IPR036179">
    <property type="entry name" value="Ig-like_dom_sf"/>
</dbReference>
<dbReference type="InterPro" id="IPR013783">
    <property type="entry name" value="Ig-like_fold"/>
</dbReference>
<dbReference type="PROSITE" id="PS50853">
    <property type="entry name" value="FN3"/>
    <property type="match status" value="1"/>
</dbReference>
<dbReference type="InterPro" id="IPR003961">
    <property type="entry name" value="FN3_dom"/>
</dbReference>
<comment type="caution">
    <text evidence="2">The sequence shown here is derived from an EMBL/GenBank/DDBJ whole genome shotgun (WGS) entry which is preliminary data.</text>
</comment>
<dbReference type="Gene3D" id="2.60.120.260">
    <property type="entry name" value="Galactose-binding domain-like"/>
    <property type="match status" value="1"/>
</dbReference>
<keyword evidence="3" id="KW-1185">Reference proteome</keyword>
<evidence type="ECO:0000313" key="2">
    <source>
        <dbReference type="EMBL" id="KAA9034334.1"/>
    </source>
</evidence>
<evidence type="ECO:0000313" key="3">
    <source>
        <dbReference type="Proteomes" id="UP000326903"/>
    </source>
</evidence>
<sequence>AGTTYYYVVVTGTCGNATSNAAGILVNPLTTIGTQPTGATYCQNGSATALTAAATGTGTLTYQWYSNASNSNSGGTSLGSANGAQTAFYTPATTAAGTTYYYVVVTGTCGNATSNAAGITVTATPVAGTIGITSSSNSTNPSMLCEVTSTHPANSATLTASGTTGTITWQQSTNGSTWTTVTGSSNTPSITITNLSQTTLYRVQVINGSCTTPVYSNIIPLQWIQALPPTNPLATPPIICLGESSTLTADTGYPPVGITANQGDFNNGASDNKTWTVYKPDGTVDGNALNASGDNSNGGWWAETNGPQKINANGITYQSPDNKFAIVSGNFNSILESPVFSFIGATSAVFSFSQAYNLTSGASAKIEISTNGGTSYTTLETYTGPATFGTASGNTNTVKNYSIDLSNYLGMSNLRIRFKYQGNTTSAWALDNLNTPGANLPISYAWSGTILNTTIGVPVIATPQITGTSYYTLQTTIAGCPGGQVQVAVVTNPLPTLGGLSQAAVCSGSNGTINLTGLLPNTTSSIVYNINGGSGVTVNNIASDASGNGSFTIPLTSGQNGQTLTITSITGNNSNGKSCGASPNKSVTLTVNPLPTATVTGATTLCQNSAQSPVVSFNGATGTGAYTFTYTLNGGSNQTISGDPATITVPTSTAGTFTYALVSVQDSKGCVNPQIGSATVTINPQATVATPPANKLACPEGAIAFTVTASSAPAPSYSWEVNDGTGWSPANTSDYSTDQNTGTLTVSNITAGNTKNGYLYRVNVIASASCPVTTPDAKLTIRNIWYGYTNTDWNTASNWSDKAVPSQMSCDSVIILNVTNKPILSTGANGSVNHLVMRPGAKLTITGNIMHIAGSIIDDNMAIDATAGTIDLNGDKELYNSNQRLIQTIAGHMFATPYNNNSGRLQNLQISSPNNANVAPISALNDTLNITGVLSFGNVSGVTLNTGNNITMVSDRSGTAQVADITNNNTNPGNKFNGWVEVERYININPAGSHYQAWEFLATPTKGQTVYQSWMEGGSKTIPGYGDLISDPSGAGGGFDFASPYPSMKYYLPGSSPLNIQSPDWQGISNTGNQIYATSGYMLFVWGDRTAVPYTGTTNTRMRTKGDLIINGLTVPTSGTLFTSVGNPYASAIDMKKVIGASSVDEPFTTWQSASGGTYGFGYFVAHTKQGNDYVAIPGDGTPDNNVQSGQAFFVQKLGGGSGSVVFNETSKASGSSYATFIPAGVSAMPAQLRSNLYVIKSTGATALVDGTLTQYDDSFSNDLDGTDALKVYNPGENFAIWSHGKGLIAEKRGIIKRDDTLFYKFTGAAAAKYRIEFLAKGMSANGLQGYLVDKYLQKSTPLNMEGATRMDITIENNSGSKDPGRFFIIFKAAVVLPTTIVSIDANAQNDGILVNWKVNNENNMQRYEVEKSYDGVHFTNASSIDALNTGANDYRWLDQHVLPGYNYYRVRSVDRVGKIQYTTIVKVLIGNGQPSISIYPNPITDGTINLHLNNMPAGKYGIRLMNQLGQVIVSKQVERSDGSSIESIKWDYNLSHGIYRLEVILPNKSEKEIKVIY</sequence>